<organism evidence="2 3">
    <name type="scientific">Phytophthora oleae</name>
    <dbReference type="NCBI Taxonomy" id="2107226"/>
    <lineage>
        <taxon>Eukaryota</taxon>
        <taxon>Sar</taxon>
        <taxon>Stramenopiles</taxon>
        <taxon>Oomycota</taxon>
        <taxon>Peronosporomycetes</taxon>
        <taxon>Peronosporales</taxon>
        <taxon>Peronosporaceae</taxon>
        <taxon>Phytophthora</taxon>
    </lineage>
</organism>
<dbReference type="Proteomes" id="UP001632037">
    <property type="component" value="Unassembled WGS sequence"/>
</dbReference>
<reference evidence="2 3" key="1">
    <citation type="submission" date="2024-09" db="EMBL/GenBank/DDBJ databases">
        <title>Genome sequencing and assembly of Phytophthora oleae, isolate VK10A, causative agent of rot of olive drupes.</title>
        <authorList>
            <person name="Conti Taguali S."/>
            <person name="Riolo M."/>
            <person name="La Spada F."/>
            <person name="Cacciola S.O."/>
            <person name="Dionisio G."/>
        </authorList>
    </citation>
    <scope>NUCLEOTIDE SEQUENCE [LARGE SCALE GENOMIC DNA]</scope>
    <source>
        <strain evidence="2 3">VK10A</strain>
    </source>
</reference>
<feature type="compositionally biased region" description="Gly residues" evidence="1">
    <location>
        <begin position="527"/>
        <end position="539"/>
    </location>
</feature>
<feature type="compositionally biased region" description="Gly residues" evidence="1">
    <location>
        <begin position="622"/>
        <end position="634"/>
    </location>
</feature>
<feature type="region of interest" description="Disordered" evidence="1">
    <location>
        <begin position="648"/>
        <end position="669"/>
    </location>
</feature>
<dbReference type="InterPro" id="IPR027417">
    <property type="entry name" value="P-loop_NTPase"/>
</dbReference>
<feature type="region of interest" description="Disordered" evidence="1">
    <location>
        <begin position="522"/>
        <end position="553"/>
    </location>
</feature>
<dbReference type="SUPFAM" id="SSF52540">
    <property type="entry name" value="P-loop containing nucleoside triphosphate hydrolases"/>
    <property type="match status" value="1"/>
</dbReference>
<name>A0ABD3F665_9STRA</name>
<protein>
    <recommendedName>
        <fullName evidence="4">G domain-containing protein</fullName>
    </recommendedName>
</protein>
<evidence type="ECO:0000313" key="2">
    <source>
        <dbReference type="EMBL" id="KAL3661971.1"/>
    </source>
</evidence>
<feature type="region of interest" description="Disordered" evidence="1">
    <location>
        <begin position="613"/>
        <end position="635"/>
    </location>
</feature>
<evidence type="ECO:0008006" key="4">
    <source>
        <dbReference type="Google" id="ProtNLM"/>
    </source>
</evidence>
<dbReference type="AlphaFoldDB" id="A0ABD3F665"/>
<comment type="caution">
    <text evidence="2">The sequence shown here is derived from an EMBL/GenBank/DDBJ whole genome shotgun (WGS) entry which is preliminary data.</text>
</comment>
<dbReference type="EMBL" id="JBIMZQ010000033">
    <property type="protein sequence ID" value="KAL3661971.1"/>
    <property type="molecule type" value="Genomic_DNA"/>
</dbReference>
<evidence type="ECO:0000313" key="3">
    <source>
        <dbReference type="Proteomes" id="UP001632037"/>
    </source>
</evidence>
<evidence type="ECO:0000256" key="1">
    <source>
        <dbReference type="SAM" id="MobiDB-lite"/>
    </source>
</evidence>
<accession>A0ABD3F665</accession>
<gene>
    <name evidence="2" type="ORF">V7S43_012778</name>
</gene>
<keyword evidence="3" id="KW-1185">Reference proteome</keyword>
<sequence>MAHKRIEQEVAELAPRLDVRTGSPSAEDVEKGLALLEEVDKYLTLSVYVEKYSDDKTNIVVLGTSGAGKSTVVSFLFGDGRIVVHHESKFSRVLVAEAPLPGVSIESGGTSASLLPVVNHVKLEDEPVAVWDMPGSRDTRGPFVELMVHFIYRWMLKDDKKLKCIIVSPPLLERPQIVTLEKMINGSLVRQDNAVVVYTKCDSDFDPDSTSDLNINESKCGIRSFALRAPVKKNEDGHDYSSEYSERKSEILRAIRGLQSSQVEFDEILPASAKLLLNSMTKTCVERVQETFSACFTSLYNWDTYRATYEDICTTLGLLKSADPLCLQDMIDKDEVFPLARHRLSVVEILNGDKAQERHVAEWLNAKGVQVLEEAKEKLLELRNAVESYRSASARCDNTLVISAFHLQLSNEKEAIEKFVAKREKTIDSVCNIPNVLLVGLSSLDVDADLQLWANIGLASPSIQVTTQCGFDLSAHGQACCRPKQNDHKGADGLHGSAGLPGGSLTVVSQEQIDDQNLIRNTKSQGQHGGDAQNGGDGVNGKDSTYNENSFRDDIRRSIEDGLLLKKDGTVPRDLPDGLQLVKFKEEDSPLHMYGRLSHIPGKTTAKVMKTSEAGDKRLPAGSGGQGGAGGRGGEIIVETSSQPVWKGEGALGLKGQDGSPGKASRDGYGSSQFTAKIGQWYSKGWLDTYRHSAHIDVKMEEVKLEDQPQLVHGRVAEAEGSPPTANWADVSAVKTMYQKERFVLEDKFLRCDFSGLKATLESKDELNV</sequence>
<dbReference type="Gene3D" id="3.40.50.300">
    <property type="entry name" value="P-loop containing nucleotide triphosphate hydrolases"/>
    <property type="match status" value="1"/>
</dbReference>
<proteinExistence type="predicted"/>